<comment type="function">
    <text evidence="9 10">Component of the Mediator complex, a coactivator involved in the regulated transcription of nearly all RNA polymerase II-dependent genes. Mediator functions as a bridge to convey information from gene-specific regulatory proteins to the basal RNA polymerase II transcription machinery. Mediator is recruited to promoters by direct interactions with regulatory proteins and serves as a scaffold for the assembly of a functional preinitiation complex with RNA polymerase II and the general transcription factors.</text>
</comment>
<accession>A0A8H6PC33</accession>
<evidence type="ECO:0000256" key="6">
    <source>
        <dbReference type="ARBA" id="ARBA00023159"/>
    </source>
</evidence>
<evidence type="ECO:0000256" key="5">
    <source>
        <dbReference type="ARBA" id="ARBA00023015"/>
    </source>
</evidence>
<evidence type="ECO:0000313" key="14">
    <source>
        <dbReference type="Proteomes" id="UP000630445"/>
    </source>
</evidence>
<keyword evidence="8 10" id="KW-0539">Nucleus</keyword>
<organism evidence="13 14">
    <name type="scientific">Aspergillus hiratsukae</name>
    <dbReference type="NCBI Taxonomy" id="1194566"/>
    <lineage>
        <taxon>Eukaryota</taxon>
        <taxon>Fungi</taxon>
        <taxon>Dikarya</taxon>
        <taxon>Ascomycota</taxon>
        <taxon>Pezizomycotina</taxon>
        <taxon>Eurotiomycetes</taxon>
        <taxon>Eurotiomycetidae</taxon>
        <taxon>Eurotiales</taxon>
        <taxon>Aspergillaceae</taxon>
        <taxon>Aspergillus</taxon>
        <taxon>Aspergillus subgen. Fumigati</taxon>
    </lineage>
</organism>
<evidence type="ECO:0000256" key="2">
    <source>
        <dbReference type="ARBA" id="ARBA00005770"/>
    </source>
</evidence>
<evidence type="ECO:0000256" key="3">
    <source>
        <dbReference type="ARBA" id="ARBA00011837"/>
    </source>
</evidence>
<keyword evidence="5 10" id="KW-0805">Transcription regulation</keyword>
<evidence type="ECO:0000256" key="8">
    <source>
        <dbReference type="ARBA" id="ARBA00023242"/>
    </source>
</evidence>
<keyword evidence="7 10" id="KW-0804">Transcription</keyword>
<dbReference type="EMBL" id="JACBAD010001973">
    <property type="protein sequence ID" value="KAF7125644.1"/>
    <property type="molecule type" value="Genomic_DNA"/>
</dbReference>
<feature type="region of interest" description="Disordered" evidence="12">
    <location>
        <begin position="14"/>
        <end position="34"/>
    </location>
</feature>
<dbReference type="InterPro" id="IPR037212">
    <property type="entry name" value="Med7/Med21-like"/>
</dbReference>
<name>A0A8H6PC33_9EURO</name>
<feature type="compositionally biased region" description="Gly residues" evidence="12">
    <location>
        <begin position="109"/>
        <end position="131"/>
    </location>
</feature>
<evidence type="ECO:0000256" key="9">
    <source>
        <dbReference type="ARBA" id="ARBA00025687"/>
    </source>
</evidence>
<dbReference type="GO" id="GO:0003712">
    <property type="term" value="F:transcription coregulator activity"/>
    <property type="evidence" value="ECO:0007669"/>
    <property type="project" value="TreeGrafter"/>
</dbReference>
<evidence type="ECO:0000256" key="10">
    <source>
        <dbReference type="RuleBase" id="RU366036"/>
    </source>
</evidence>
<feature type="region of interest" description="Disordered" evidence="12">
    <location>
        <begin position="72"/>
        <end position="146"/>
    </location>
</feature>
<dbReference type="GO" id="GO:0006357">
    <property type="term" value="P:regulation of transcription by RNA polymerase II"/>
    <property type="evidence" value="ECO:0007669"/>
    <property type="project" value="TreeGrafter"/>
</dbReference>
<comment type="similarity">
    <text evidence="2 10">Belongs to the Mediator complex subunit 21 family.</text>
</comment>
<dbReference type="PANTHER" id="PTHR13381">
    <property type="entry name" value="RNA POLYMERASE II HOLOENZYME COMPONENT SRB7"/>
    <property type="match status" value="1"/>
</dbReference>
<feature type="compositionally biased region" description="Low complexity" evidence="12">
    <location>
        <begin position="90"/>
        <end position="108"/>
    </location>
</feature>
<dbReference type="SUPFAM" id="SSF140718">
    <property type="entry name" value="Mediator hinge subcomplex-like"/>
    <property type="match status" value="1"/>
</dbReference>
<comment type="caution">
    <text evidence="13">The sequence shown here is derived from an EMBL/GenBank/DDBJ whole genome shotgun (WGS) entry which is preliminary data.</text>
</comment>
<gene>
    <name evidence="13" type="ORF">CNMCM5793_001883</name>
</gene>
<keyword evidence="11" id="KW-0175">Coiled coil</keyword>
<dbReference type="AlphaFoldDB" id="A0A8H6PC33"/>
<evidence type="ECO:0000313" key="13">
    <source>
        <dbReference type="EMBL" id="KAF7125644.1"/>
    </source>
</evidence>
<proteinExistence type="inferred from homology"/>
<protein>
    <recommendedName>
        <fullName evidence="4 10">Mediator of RNA polymerase II transcription subunit 21</fullName>
    </recommendedName>
</protein>
<evidence type="ECO:0000256" key="12">
    <source>
        <dbReference type="SAM" id="MobiDB-lite"/>
    </source>
</evidence>
<evidence type="ECO:0000256" key="11">
    <source>
        <dbReference type="SAM" id="Coils"/>
    </source>
</evidence>
<dbReference type="OrthoDB" id="526653at2759"/>
<comment type="subcellular location">
    <subcellularLocation>
        <location evidence="1 10">Nucleus</location>
    </subcellularLocation>
</comment>
<dbReference type="Pfam" id="PF11221">
    <property type="entry name" value="Med21"/>
    <property type="match status" value="1"/>
</dbReference>
<dbReference type="InterPro" id="IPR021384">
    <property type="entry name" value="Mediator_Med21"/>
</dbReference>
<keyword evidence="6 10" id="KW-0010">Activator</keyword>
<feature type="compositionally biased region" description="Pro residues" evidence="12">
    <location>
        <begin position="17"/>
        <end position="31"/>
    </location>
</feature>
<keyword evidence="14" id="KW-1185">Reference proteome</keyword>
<comment type="subunit">
    <text evidence="3 10">Component of the Mediator complex.</text>
</comment>
<feature type="coiled-coil region" evidence="11">
    <location>
        <begin position="177"/>
        <end position="218"/>
    </location>
</feature>
<evidence type="ECO:0000256" key="1">
    <source>
        <dbReference type="ARBA" id="ARBA00004123"/>
    </source>
</evidence>
<dbReference type="GO" id="GO:0016592">
    <property type="term" value="C:mediator complex"/>
    <property type="evidence" value="ECO:0007669"/>
    <property type="project" value="UniProtKB-UniRule"/>
</dbReference>
<dbReference type="PANTHER" id="PTHR13381:SF0">
    <property type="entry name" value="MEDIATOR OF RNA POLYMERASE II TRANSCRIPTION SUBUNIT 21"/>
    <property type="match status" value="1"/>
</dbReference>
<dbReference type="Proteomes" id="UP000630445">
    <property type="component" value="Unassembled WGS sequence"/>
</dbReference>
<sequence length="234" mass="25051">MADILTQLQTCLDQVPHPHPFHSPQPPPSKTNPPLTFIQLATQFYATIGYLSTYHDNSPAIAPPDIPNAAPALAKIPKNSSAPPVPAGAPVPSQSQASPPAQNPAHGAAGAGTSVGGDGGQTPGPAGGAGGADPTLPAPDSPRTFASRQRELARDLIIKEQQIEYLISVLPGIDSSEAEQEKRIRELEGELRRVEEERELKMRELNRLRRTLENVLRAVETGIYGDRALLERYS</sequence>
<reference evidence="13" key="1">
    <citation type="submission" date="2020-06" db="EMBL/GenBank/DDBJ databases">
        <title>Draft genome sequences of strains closely related to Aspergillus parafelis and Aspergillus hiratsukae.</title>
        <authorList>
            <person name="Dos Santos R.A.C."/>
            <person name="Rivero-Menendez O."/>
            <person name="Steenwyk J.L."/>
            <person name="Mead M.E."/>
            <person name="Goldman G.H."/>
            <person name="Alastruey-Izquierdo A."/>
            <person name="Rokas A."/>
        </authorList>
    </citation>
    <scope>NUCLEOTIDE SEQUENCE</scope>
    <source>
        <strain evidence="13">CNM-CM5793</strain>
    </source>
</reference>
<dbReference type="Gene3D" id="6.10.280.10">
    <property type="entry name" value="Mediator complex, subunit Med21"/>
    <property type="match status" value="1"/>
</dbReference>
<evidence type="ECO:0000256" key="4">
    <source>
        <dbReference type="ARBA" id="ARBA00019691"/>
    </source>
</evidence>
<evidence type="ECO:0000256" key="7">
    <source>
        <dbReference type="ARBA" id="ARBA00023163"/>
    </source>
</evidence>